<name>A0A7R9HU30_9NEOP</name>
<dbReference type="GO" id="GO:0048870">
    <property type="term" value="P:cell motility"/>
    <property type="evidence" value="ECO:0007669"/>
    <property type="project" value="TreeGrafter"/>
</dbReference>
<organism evidence="2">
    <name type="scientific">Timema monikensis</name>
    <dbReference type="NCBI Taxonomy" id="170555"/>
    <lineage>
        <taxon>Eukaryota</taxon>
        <taxon>Metazoa</taxon>
        <taxon>Ecdysozoa</taxon>
        <taxon>Arthropoda</taxon>
        <taxon>Hexapoda</taxon>
        <taxon>Insecta</taxon>
        <taxon>Pterygota</taxon>
        <taxon>Neoptera</taxon>
        <taxon>Polyneoptera</taxon>
        <taxon>Phasmatodea</taxon>
        <taxon>Timematodea</taxon>
        <taxon>Timematoidea</taxon>
        <taxon>Timematidae</taxon>
        <taxon>Timema</taxon>
    </lineage>
</organism>
<protein>
    <submittedName>
        <fullName evidence="2">Uncharacterized protein</fullName>
    </submittedName>
</protein>
<proteinExistence type="predicted"/>
<reference evidence="2" key="1">
    <citation type="submission" date="2020-11" db="EMBL/GenBank/DDBJ databases">
        <authorList>
            <person name="Tran Van P."/>
        </authorList>
    </citation>
    <scope>NUCLEOTIDE SEQUENCE</scope>
</reference>
<gene>
    <name evidence="2" type="ORF">TMSB3V08_LOCUS11786</name>
</gene>
<evidence type="ECO:0000313" key="2">
    <source>
        <dbReference type="EMBL" id="CAD7435138.1"/>
    </source>
</evidence>
<dbReference type="PANTHER" id="PTHR35249">
    <property type="entry name" value="DYNEIN REGULATORY COMPLEX SUBUNIT 7"/>
    <property type="match status" value="1"/>
</dbReference>
<feature type="region of interest" description="Disordered" evidence="1">
    <location>
        <begin position="1"/>
        <end position="22"/>
    </location>
</feature>
<sequence>MNWGTDQMPDSSNQPSITHLSPINNQLSMGGLSALQLNRGIANSRGYVSECKHLPHSYSHQTNKEKLILWYAENCRRQFHFLHPDRRPQFLAADNECGIQVLECP</sequence>
<dbReference type="PANTHER" id="PTHR35249:SF2">
    <property type="entry name" value="DYNEIN REGULATORY COMPLEX SUBUNIT 7"/>
    <property type="match status" value="1"/>
</dbReference>
<dbReference type="AlphaFoldDB" id="A0A7R9HU30"/>
<dbReference type="GO" id="GO:0031514">
    <property type="term" value="C:motile cilium"/>
    <property type="evidence" value="ECO:0007669"/>
    <property type="project" value="TreeGrafter"/>
</dbReference>
<evidence type="ECO:0000256" key="1">
    <source>
        <dbReference type="SAM" id="MobiDB-lite"/>
    </source>
</evidence>
<accession>A0A7R9HU30</accession>
<dbReference type="InterPro" id="IPR033551">
    <property type="entry name" value="DRC7/lobo"/>
</dbReference>
<dbReference type="EMBL" id="OB799112">
    <property type="protein sequence ID" value="CAD7435138.1"/>
    <property type="molecule type" value="Genomic_DNA"/>
</dbReference>